<feature type="binding site" evidence="9">
    <location>
        <position position="366"/>
    </location>
    <ligand>
        <name>substrate</name>
    </ligand>
</feature>
<dbReference type="InterPro" id="IPR004723">
    <property type="entry name" value="AONS_Archaea/Proteobacteria"/>
</dbReference>
<evidence type="ECO:0000256" key="8">
    <source>
        <dbReference type="ARBA" id="ARBA00047715"/>
    </source>
</evidence>
<evidence type="ECO:0000256" key="2">
    <source>
        <dbReference type="ARBA" id="ARBA00004746"/>
    </source>
</evidence>
<dbReference type="InterPro" id="IPR015422">
    <property type="entry name" value="PyrdxlP-dep_Trfase_small"/>
</dbReference>
<feature type="modified residue" description="N6-(pyridoxal phosphate)lysine" evidence="9 10">
    <location>
        <position position="249"/>
    </location>
</feature>
<accession>A0A0X8X6F6</accession>
<dbReference type="HAMAP" id="MF_01693">
    <property type="entry name" value="BioF_aminotrans_2"/>
    <property type="match status" value="1"/>
</dbReference>
<dbReference type="Proteomes" id="UP000218890">
    <property type="component" value="Chromosome"/>
</dbReference>
<evidence type="ECO:0000256" key="6">
    <source>
        <dbReference type="ARBA" id="ARBA00022756"/>
    </source>
</evidence>
<comment type="function">
    <text evidence="9">Catalyzes the decarboxylative condensation of pimeloyl-[acyl-carrier protein] and L-alanine to produce 8-amino-7-oxononanoate (AON), [acyl-carrier protein], and carbon dioxide.</text>
</comment>
<evidence type="ECO:0000313" key="13">
    <source>
        <dbReference type="Proteomes" id="UP000218890"/>
    </source>
</evidence>
<dbReference type="PANTHER" id="PTHR13693">
    <property type="entry name" value="CLASS II AMINOTRANSFERASE/8-AMINO-7-OXONONANOATE SYNTHASE"/>
    <property type="match status" value="1"/>
</dbReference>
<dbReference type="CDD" id="cd06454">
    <property type="entry name" value="KBL_like"/>
    <property type="match status" value="1"/>
</dbReference>
<evidence type="ECO:0000256" key="5">
    <source>
        <dbReference type="ARBA" id="ARBA00022679"/>
    </source>
</evidence>
<comment type="pathway">
    <text evidence="2 9">Cofactor biosynthesis; biotin biosynthesis.</text>
</comment>
<dbReference type="NCBIfam" id="TIGR00858">
    <property type="entry name" value="bioF"/>
    <property type="match status" value="1"/>
</dbReference>
<dbReference type="InterPro" id="IPR015421">
    <property type="entry name" value="PyrdxlP-dep_Trfase_major"/>
</dbReference>
<dbReference type="InterPro" id="IPR022834">
    <property type="entry name" value="AONS_Proteobacteria"/>
</dbReference>
<name>A0A0X8X6F6_HALHR</name>
<dbReference type="Gene3D" id="3.40.640.10">
    <property type="entry name" value="Type I PLP-dependent aspartate aminotransferase-like (Major domain)"/>
    <property type="match status" value="1"/>
</dbReference>
<dbReference type="PROSITE" id="PS00599">
    <property type="entry name" value="AA_TRANSFER_CLASS_2"/>
    <property type="match status" value="1"/>
</dbReference>
<keyword evidence="7 9" id="KW-0663">Pyridoxal phosphate</keyword>
<dbReference type="GO" id="GO:0009102">
    <property type="term" value="P:biotin biosynthetic process"/>
    <property type="evidence" value="ECO:0007669"/>
    <property type="project" value="UniProtKB-UniRule"/>
</dbReference>
<dbReference type="GO" id="GO:0030170">
    <property type="term" value="F:pyridoxal phosphate binding"/>
    <property type="evidence" value="ECO:0007669"/>
    <property type="project" value="UniProtKB-UniRule"/>
</dbReference>
<dbReference type="SUPFAM" id="SSF53383">
    <property type="entry name" value="PLP-dependent transferases"/>
    <property type="match status" value="1"/>
</dbReference>
<feature type="binding site" evidence="9">
    <location>
        <begin position="118"/>
        <end position="119"/>
    </location>
    <ligand>
        <name>pyridoxal 5'-phosphate</name>
        <dbReference type="ChEBI" id="CHEBI:597326"/>
    </ligand>
</feature>
<feature type="binding site" evidence="9">
    <location>
        <position position="217"/>
    </location>
    <ligand>
        <name>pyridoxal 5'-phosphate</name>
        <dbReference type="ChEBI" id="CHEBI:597326"/>
    </ligand>
</feature>
<feature type="binding site" evidence="9">
    <location>
        <position position="30"/>
    </location>
    <ligand>
        <name>substrate</name>
    </ligand>
</feature>
<dbReference type="InterPro" id="IPR050087">
    <property type="entry name" value="AON_synthase_class-II"/>
</dbReference>
<dbReference type="EC" id="2.3.1.47" evidence="9"/>
<organism evidence="12 13">
    <name type="scientific">Halorhodospira halochloris</name>
    <name type="common">Ectothiorhodospira halochloris</name>
    <dbReference type="NCBI Taxonomy" id="1052"/>
    <lineage>
        <taxon>Bacteria</taxon>
        <taxon>Pseudomonadati</taxon>
        <taxon>Pseudomonadota</taxon>
        <taxon>Gammaproteobacteria</taxon>
        <taxon>Chromatiales</taxon>
        <taxon>Ectothiorhodospiraceae</taxon>
        <taxon>Halorhodospira</taxon>
    </lineage>
</organism>
<dbReference type="InterPro" id="IPR001917">
    <property type="entry name" value="Aminotrans_II_pyridoxalP_BS"/>
</dbReference>
<evidence type="ECO:0000256" key="7">
    <source>
        <dbReference type="ARBA" id="ARBA00022898"/>
    </source>
</evidence>
<evidence type="ECO:0000256" key="1">
    <source>
        <dbReference type="ARBA" id="ARBA00001933"/>
    </source>
</evidence>
<feature type="binding site" evidence="9">
    <location>
        <position position="189"/>
    </location>
    <ligand>
        <name>pyridoxal 5'-phosphate</name>
        <dbReference type="ChEBI" id="CHEBI:597326"/>
    </ligand>
</feature>
<proteinExistence type="inferred from homology"/>
<comment type="subunit">
    <text evidence="4 9">Homodimer.</text>
</comment>
<feature type="domain" description="Aminotransferase class I/classII large" evidence="11">
    <location>
        <begin position="55"/>
        <end position="394"/>
    </location>
</feature>
<dbReference type="InterPro" id="IPR004839">
    <property type="entry name" value="Aminotransferase_I/II_large"/>
</dbReference>
<evidence type="ECO:0000256" key="10">
    <source>
        <dbReference type="PIRSR" id="PIRSR604723-51"/>
    </source>
</evidence>
<sequence length="405" mass="43102">MIDSTADAVTRLDARLQPWLQSRRDGGLWRQVEPLYGYDGARASTSAGRSIRVMCGNDYLGLATDPRLAQAMIGYAGRSGVGTGAAHLVTGHRREHAELEGALAEFTGREAALLFSTGYMANLGVISALVRRGERVGEDRLNHASLIDALRLAGAKSLRYPHADVSQLSSRCAQLDASLAMVVTDGVFSMDGDVAPLNELACLADRSGAILVVDDAHGLGVLGENGRGSISASGCADRQVPVLVGTLGKAFGVFGAFVAGSKCLIETLMQAARTYIYTTALPPGVATAAYQAVLIAQQESWRRERVIAMARRFRLGAEQLGLPVGGNRQITTPIQPIIVGSAQNALSWSSELEQAGFRVAAIRPPTVPEGTSRLRISFTAQHSEDDVDQLLEVLARTMQRHPVAD</sequence>
<dbReference type="AlphaFoldDB" id="A0A0X8X6F6"/>
<evidence type="ECO:0000256" key="9">
    <source>
        <dbReference type="HAMAP-Rule" id="MF_01693"/>
    </source>
</evidence>
<evidence type="ECO:0000259" key="11">
    <source>
        <dbReference type="Pfam" id="PF00155"/>
    </source>
</evidence>
<dbReference type="InterPro" id="IPR015424">
    <property type="entry name" value="PyrdxlP-dep_Trfase"/>
</dbReference>
<feature type="binding site" evidence="9">
    <location>
        <position position="246"/>
    </location>
    <ligand>
        <name>pyridoxal 5'-phosphate</name>
        <dbReference type="ChEBI" id="CHEBI:597326"/>
    </ligand>
</feature>
<keyword evidence="5 9" id="KW-0808">Transferase</keyword>
<evidence type="ECO:0000256" key="3">
    <source>
        <dbReference type="ARBA" id="ARBA00010008"/>
    </source>
</evidence>
<dbReference type="RefSeq" id="WP_207148150.1">
    <property type="nucleotide sequence ID" value="NZ_AP017372.2"/>
</dbReference>
<gene>
    <name evidence="9 12" type="primary">bioF</name>
    <name evidence="12" type="ORF">HH1059_23650</name>
</gene>
<dbReference type="GO" id="GO:0008710">
    <property type="term" value="F:8-amino-7-oxononanoate synthase activity"/>
    <property type="evidence" value="ECO:0007669"/>
    <property type="project" value="UniProtKB-UniRule"/>
</dbReference>
<keyword evidence="13" id="KW-1185">Reference proteome</keyword>
<reference evidence="12" key="1">
    <citation type="submission" date="2016-02" db="EMBL/GenBank/DDBJ databases">
        <title>Halorhodospira halochloris DSM-1059 complete genome, version 2.</title>
        <authorList>
            <person name="Tsukatani Y."/>
        </authorList>
    </citation>
    <scope>NUCLEOTIDE SEQUENCE</scope>
    <source>
        <strain evidence="12">DSM 1059</strain>
    </source>
</reference>
<dbReference type="Pfam" id="PF00155">
    <property type="entry name" value="Aminotran_1_2"/>
    <property type="match status" value="1"/>
</dbReference>
<comment type="cofactor">
    <cofactor evidence="1 9 10">
        <name>pyridoxal 5'-phosphate</name>
        <dbReference type="ChEBI" id="CHEBI:597326"/>
    </cofactor>
</comment>
<feature type="binding site" evidence="9">
    <location>
        <position position="143"/>
    </location>
    <ligand>
        <name>substrate</name>
    </ligand>
</feature>
<evidence type="ECO:0000313" key="12">
    <source>
        <dbReference type="EMBL" id="BAU56434.1"/>
    </source>
</evidence>
<protein>
    <recommendedName>
        <fullName evidence="9">8-amino-7-oxononanoate synthase</fullName>
        <shortName evidence="9">AONS</shortName>
        <ecNumber evidence="9">2.3.1.47</ecNumber>
    </recommendedName>
    <alternativeName>
        <fullName evidence="9">7-keto-8-amino-pelargonic acid synthase</fullName>
        <shortName evidence="9">7-KAP synthase</shortName>
        <shortName evidence="9">KAPA synthase</shortName>
    </alternativeName>
    <alternativeName>
        <fullName evidence="9">8-amino-7-ketopelargonate synthase</fullName>
    </alternativeName>
</protein>
<keyword evidence="6 9" id="KW-0093">Biotin biosynthesis</keyword>
<dbReference type="Gene3D" id="3.90.1150.10">
    <property type="entry name" value="Aspartate Aminotransferase, domain 1"/>
    <property type="match status" value="1"/>
</dbReference>
<dbReference type="PANTHER" id="PTHR13693:SF100">
    <property type="entry name" value="8-AMINO-7-OXONONANOATE SYNTHASE"/>
    <property type="match status" value="1"/>
</dbReference>
<dbReference type="UniPathway" id="UPA00078"/>
<dbReference type="KEGG" id="hhk:HH1059_23650"/>
<comment type="similarity">
    <text evidence="3 9">Belongs to the class-II pyridoxal-phosphate-dependent aminotransferase family. BioF subfamily.</text>
</comment>
<comment type="catalytic activity">
    <reaction evidence="8 9">
        <text>6-carboxyhexanoyl-[ACP] + L-alanine + H(+) = (8S)-8-amino-7-oxononanoate + holo-[ACP] + CO2</text>
        <dbReference type="Rhea" id="RHEA:42288"/>
        <dbReference type="Rhea" id="RHEA-COMP:9685"/>
        <dbReference type="Rhea" id="RHEA-COMP:9955"/>
        <dbReference type="ChEBI" id="CHEBI:15378"/>
        <dbReference type="ChEBI" id="CHEBI:16526"/>
        <dbReference type="ChEBI" id="CHEBI:57972"/>
        <dbReference type="ChEBI" id="CHEBI:64479"/>
        <dbReference type="ChEBI" id="CHEBI:78846"/>
        <dbReference type="ChEBI" id="CHEBI:149468"/>
        <dbReference type="EC" id="2.3.1.47"/>
    </reaction>
</comment>
<dbReference type="EMBL" id="AP017372">
    <property type="protein sequence ID" value="BAU56434.1"/>
    <property type="molecule type" value="Genomic_DNA"/>
</dbReference>
<evidence type="ECO:0000256" key="4">
    <source>
        <dbReference type="ARBA" id="ARBA00011738"/>
    </source>
</evidence>